<proteinExistence type="predicted"/>
<sequence>MGAAGPQLLRNKRLLHNNDGLPQLFDDRYAGSMKGHWPWDIKSDAEEMYHRWSAKNFDDDMLFGIILAQRNRSKNGEDDRKGDTVDKNRQVSSKYTGNGNLVNGQWWPTLLCALRDGAHGDSQAGISGDTNVGAYSCFISGGKYHIYPDKDEGDVVYYYGQDATIPGESSRGTAMLKRNKVNRIPVRFIRSSKAASHSKFAPPIGFRYDGLYDVVSYELKDKAKERYCFKLVRQPGQGPIRGGDGPEARPTRQEIERFKQDRRFRGL</sequence>
<dbReference type="GO" id="GO:0016567">
    <property type="term" value="P:protein ubiquitination"/>
    <property type="evidence" value="ECO:0007669"/>
    <property type="project" value="TreeGrafter"/>
</dbReference>
<dbReference type="STRING" id="692275.M3CLJ8"/>
<dbReference type="OrthoDB" id="2270193at2759"/>
<dbReference type="SUPFAM" id="SSF88697">
    <property type="entry name" value="PUA domain-like"/>
    <property type="match status" value="1"/>
</dbReference>
<name>M3CLJ8_SPHMS</name>
<dbReference type="AlphaFoldDB" id="M3CLJ8"/>
<keyword evidence="6" id="KW-1185">Reference proteome</keyword>
<evidence type="ECO:0000313" key="5">
    <source>
        <dbReference type="EMBL" id="EMF14668.1"/>
    </source>
</evidence>
<dbReference type="eggNOG" id="ENOG502SNPF">
    <property type="taxonomic scope" value="Eukaryota"/>
</dbReference>
<evidence type="ECO:0000256" key="3">
    <source>
        <dbReference type="SAM" id="MobiDB-lite"/>
    </source>
</evidence>
<dbReference type="HOGENOM" id="CLU_057351_0_0_1"/>
<evidence type="ECO:0000259" key="4">
    <source>
        <dbReference type="PROSITE" id="PS51015"/>
    </source>
</evidence>
<dbReference type="GO" id="GO:0005634">
    <property type="term" value="C:nucleus"/>
    <property type="evidence" value="ECO:0007669"/>
    <property type="project" value="UniProtKB-SubCell"/>
</dbReference>
<feature type="domain" description="YDG" evidence="4">
    <location>
        <begin position="96"/>
        <end position="235"/>
    </location>
</feature>
<dbReference type="Proteomes" id="UP000016931">
    <property type="component" value="Unassembled WGS sequence"/>
</dbReference>
<dbReference type="EMBL" id="KB456262">
    <property type="protein sequence ID" value="EMF14668.1"/>
    <property type="molecule type" value="Genomic_DNA"/>
</dbReference>
<dbReference type="PANTHER" id="PTHR14140:SF27">
    <property type="entry name" value="OS04G0289800 PROTEIN"/>
    <property type="match status" value="1"/>
</dbReference>
<evidence type="ECO:0000256" key="2">
    <source>
        <dbReference type="PROSITE-ProRule" id="PRU00358"/>
    </source>
</evidence>
<dbReference type="GeneID" id="27901979"/>
<protein>
    <recommendedName>
        <fullName evidence="4">YDG domain-containing protein</fullName>
    </recommendedName>
</protein>
<organism evidence="5 6">
    <name type="scientific">Sphaerulina musiva (strain SO2202)</name>
    <name type="common">Poplar stem canker fungus</name>
    <name type="synonym">Septoria musiva</name>
    <dbReference type="NCBI Taxonomy" id="692275"/>
    <lineage>
        <taxon>Eukaryota</taxon>
        <taxon>Fungi</taxon>
        <taxon>Dikarya</taxon>
        <taxon>Ascomycota</taxon>
        <taxon>Pezizomycotina</taxon>
        <taxon>Dothideomycetes</taxon>
        <taxon>Dothideomycetidae</taxon>
        <taxon>Mycosphaerellales</taxon>
        <taxon>Mycosphaerellaceae</taxon>
        <taxon>Sphaerulina</taxon>
    </lineage>
</organism>
<dbReference type="Pfam" id="PF02182">
    <property type="entry name" value="SAD_SRA"/>
    <property type="match status" value="1"/>
</dbReference>
<dbReference type="InterPro" id="IPR036987">
    <property type="entry name" value="SRA-YDG_sf"/>
</dbReference>
<dbReference type="Gene3D" id="2.30.280.10">
    <property type="entry name" value="SRA-YDG"/>
    <property type="match status" value="1"/>
</dbReference>
<dbReference type="PANTHER" id="PTHR14140">
    <property type="entry name" value="E3 UBIQUITIN-PROTEIN LIGASE UHRF-RELATED"/>
    <property type="match status" value="1"/>
</dbReference>
<dbReference type="OMA" id="ESHANRT"/>
<comment type="subcellular location">
    <subcellularLocation>
        <location evidence="2">Nucleus</location>
    </subcellularLocation>
</comment>
<dbReference type="InterPro" id="IPR045134">
    <property type="entry name" value="UHRF1/2-like"/>
</dbReference>
<evidence type="ECO:0000256" key="1">
    <source>
        <dbReference type="ARBA" id="ARBA00023242"/>
    </source>
</evidence>
<dbReference type="GO" id="GO:0044027">
    <property type="term" value="P:negative regulation of gene expression via chromosomal CpG island methylation"/>
    <property type="evidence" value="ECO:0007669"/>
    <property type="project" value="TreeGrafter"/>
</dbReference>
<dbReference type="InterPro" id="IPR015947">
    <property type="entry name" value="PUA-like_sf"/>
</dbReference>
<dbReference type="GO" id="GO:0061630">
    <property type="term" value="F:ubiquitin protein ligase activity"/>
    <property type="evidence" value="ECO:0007669"/>
    <property type="project" value="TreeGrafter"/>
</dbReference>
<dbReference type="InterPro" id="IPR003105">
    <property type="entry name" value="SRA_YDG"/>
</dbReference>
<feature type="region of interest" description="Disordered" evidence="3">
    <location>
        <begin position="73"/>
        <end position="94"/>
    </location>
</feature>
<evidence type="ECO:0000313" key="6">
    <source>
        <dbReference type="Proteomes" id="UP000016931"/>
    </source>
</evidence>
<keyword evidence="1 2" id="KW-0539">Nucleus</keyword>
<dbReference type="RefSeq" id="XP_016762789.1">
    <property type="nucleotide sequence ID" value="XM_016904842.1"/>
</dbReference>
<reference evidence="5 6" key="1">
    <citation type="journal article" date="2012" name="PLoS Pathog.">
        <title>Diverse lifestyles and strategies of plant pathogenesis encoded in the genomes of eighteen Dothideomycetes fungi.</title>
        <authorList>
            <person name="Ohm R.A."/>
            <person name="Feau N."/>
            <person name="Henrissat B."/>
            <person name="Schoch C.L."/>
            <person name="Horwitz B.A."/>
            <person name="Barry K.W."/>
            <person name="Condon B.J."/>
            <person name="Copeland A.C."/>
            <person name="Dhillon B."/>
            <person name="Glaser F."/>
            <person name="Hesse C.N."/>
            <person name="Kosti I."/>
            <person name="LaButti K."/>
            <person name="Lindquist E.A."/>
            <person name="Lucas S."/>
            <person name="Salamov A.A."/>
            <person name="Bradshaw R.E."/>
            <person name="Ciuffetti L."/>
            <person name="Hamelin R.C."/>
            <person name="Kema G.H.J."/>
            <person name="Lawrence C."/>
            <person name="Scott J.A."/>
            <person name="Spatafora J.W."/>
            <person name="Turgeon B.G."/>
            <person name="de Wit P.J.G.M."/>
            <person name="Zhong S."/>
            <person name="Goodwin S.B."/>
            <person name="Grigoriev I.V."/>
        </authorList>
    </citation>
    <scope>NUCLEOTIDE SEQUENCE [LARGE SCALE GENOMIC DNA]</scope>
    <source>
        <strain evidence="5 6">SO2202</strain>
    </source>
</reference>
<dbReference type="SMART" id="SM00466">
    <property type="entry name" value="SRA"/>
    <property type="match status" value="1"/>
</dbReference>
<accession>M3CLJ8</accession>
<feature type="compositionally biased region" description="Basic and acidic residues" evidence="3">
    <location>
        <begin position="74"/>
        <end position="89"/>
    </location>
</feature>
<gene>
    <name evidence="5" type="ORF">SEPMUDRAFT_148310</name>
</gene>
<dbReference type="PROSITE" id="PS51015">
    <property type="entry name" value="YDG"/>
    <property type="match status" value="1"/>
</dbReference>